<dbReference type="Gene3D" id="2.40.70.10">
    <property type="entry name" value="Acid Proteases"/>
    <property type="match status" value="1"/>
</dbReference>
<reference evidence="3" key="2">
    <citation type="submission" date="2025-08" db="UniProtKB">
        <authorList>
            <consortium name="RefSeq"/>
        </authorList>
    </citation>
    <scope>IDENTIFICATION</scope>
</reference>
<dbReference type="CDD" id="cd00303">
    <property type="entry name" value="retropepsin_like"/>
    <property type="match status" value="1"/>
</dbReference>
<dbReference type="InterPro" id="IPR050951">
    <property type="entry name" value="Retrovirus_Pol_polyprotein"/>
</dbReference>
<dbReference type="OrthoDB" id="1938712at2759"/>
<dbReference type="InterPro" id="IPR041588">
    <property type="entry name" value="Integrase_H2C2"/>
</dbReference>
<organism evidence="2 3">
    <name type="scientific">Gossypium hirsutum</name>
    <name type="common">Upland cotton</name>
    <name type="synonym">Gossypium mexicanum</name>
    <dbReference type="NCBI Taxonomy" id="3635"/>
    <lineage>
        <taxon>Eukaryota</taxon>
        <taxon>Viridiplantae</taxon>
        <taxon>Streptophyta</taxon>
        <taxon>Embryophyta</taxon>
        <taxon>Tracheophyta</taxon>
        <taxon>Spermatophyta</taxon>
        <taxon>Magnoliopsida</taxon>
        <taxon>eudicotyledons</taxon>
        <taxon>Gunneridae</taxon>
        <taxon>Pentapetalae</taxon>
        <taxon>rosids</taxon>
        <taxon>malvids</taxon>
        <taxon>Malvales</taxon>
        <taxon>Malvaceae</taxon>
        <taxon>Malvoideae</taxon>
        <taxon>Gossypium</taxon>
    </lineage>
</organism>
<dbReference type="Gene3D" id="1.10.340.70">
    <property type="match status" value="1"/>
</dbReference>
<evidence type="ECO:0000313" key="3">
    <source>
        <dbReference type="RefSeq" id="XP_016704248.1"/>
    </source>
</evidence>
<dbReference type="Pfam" id="PF17921">
    <property type="entry name" value="Integrase_H2C2"/>
    <property type="match status" value="1"/>
</dbReference>
<dbReference type="InterPro" id="IPR012337">
    <property type="entry name" value="RNaseH-like_sf"/>
</dbReference>
<accession>A0A1U8KTC5</accession>
<dbReference type="GO" id="GO:0015074">
    <property type="term" value="P:DNA integration"/>
    <property type="evidence" value="ECO:0007669"/>
    <property type="project" value="InterPro"/>
</dbReference>
<dbReference type="Pfam" id="PF08284">
    <property type="entry name" value="RVP_2"/>
    <property type="match status" value="1"/>
</dbReference>
<dbReference type="PaxDb" id="3635-A0A1U8KTC5"/>
<name>A0A1U8KTC5_GOSHI</name>
<dbReference type="Proteomes" id="UP000818029">
    <property type="component" value="Chromosome D13"/>
</dbReference>
<dbReference type="SUPFAM" id="SSF50630">
    <property type="entry name" value="Acid proteases"/>
    <property type="match status" value="1"/>
</dbReference>
<keyword evidence="2" id="KW-1185">Reference proteome</keyword>
<dbReference type="PROSITE" id="PS50994">
    <property type="entry name" value="INTEGRASE"/>
    <property type="match status" value="1"/>
</dbReference>
<dbReference type="GeneID" id="107919267"/>
<dbReference type="PANTHER" id="PTHR37984">
    <property type="entry name" value="PROTEIN CBG26694"/>
    <property type="match status" value="1"/>
</dbReference>
<feature type="domain" description="Integrase catalytic" evidence="1">
    <location>
        <begin position="393"/>
        <end position="502"/>
    </location>
</feature>
<gene>
    <name evidence="3" type="primary">LOC107919267</name>
</gene>
<dbReference type="GO" id="GO:0003676">
    <property type="term" value="F:nucleic acid binding"/>
    <property type="evidence" value="ECO:0007669"/>
    <property type="project" value="InterPro"/>
</dbReference>
<protein>
    <recommendedName>
        <fullName evidence="1">Integrase catalytic domain-containing protein</fullName>
    </recommendedName>
</protein>
<dbReference type="AlphaFoldDB" id="A0A1U8KTC5"/>
<dbReference type="InterPro" id="IPR021109">
    <property type="entry name" value="Peptidase_aspartic_dom_sf"/>
</dbReference>
<dbReference type="RefSeq" id="XP_016704248.1">
    <property type="nucleotide sequence ID" value="XM_016848759.1"/>
</dbReference>
<reference evidence="2" key="1">
    <citation type="journal article" date="2020" name="Nat. Genet.">
        <title>Genomic diversifications of five Gossypium allopolyploid species and their impact on cotton improvement.</title>
        <authorList>
            <person name="Chen Z.J."/>
            <person name="Sreedasyam A."/>
            <person name="Ando A."/>
            <person name="Song Q."/>
            <person name="De Santiago L.M."/>
            <person name="Hulse-Kemp A.M."/>
            <person name="Ding M."/>
            <person name="Ye W."/>
            <person name="Kirkbride R.C."/>
            <person name="Jenkins J."/>
            <person name="Plott C."/>
            <person name="Lovell J."/>
            <person name="Lin Y.M."/>
            <person name="Vaughn R."/>
            <person name="Liu B."/>
            <person name="Simpson S."/>
            <person name="Scheffler B.E."/>
            <person name="Wen L."/>
            <person name="Saski C.A."/>
            <person name="Grover C.E."/>
            <person name="Hu G."/>
            <person name="Conover J.L."/>
            <person name="Carlson J.W."/>
            <person name="Shu S."/>
            <person name="Boston L.B."/>
            <person name="Williams M."/>
            <person name="Peterson D.G."/>
            <person name="McGee K."/>
            <person name="Jones D.C."/>
            <person name="Wendel J.F."/>
            <person name="Stelly D.M."/>
            <person name="Grimwood J."/>
            <person name="Schmutz J."/>
        </authorList>
    </citation>
    <scope>NUCLEOTIDE SEQUENCE [LARGE SCALE GENOMIC DNA]</scope>
    <source>
        <strain evidence="2">cv. TM-1</strain>
    </source>
</reference>
<dbReference type="PANTHER" id="PTHR37984:SF15">
    <property type="entry name" value="INTEGRASE CATALYTIC DOMAIN-CONTAINING PROTEIN"/>
    <property type="match status" value="1"/>
</dbReference>
<dbReference type="SUPFAM" id="SSF53098">
    <property type="entry name" value="Ribonuclease H-like"/>
    <property type="match status" value="1"/>
</dbReference>
<evidence type="ECO:0000259" key="1">
    <source>
        <dbReference type="PROSITE" id="PS50994"/>
    </source>
</evidence>
<dbReference type="InterPro" id="IPR036397">
    <property type="entry name" value="RNaseH_sf"/>
</dbReference>
<dbReference type="STRING" id="3635.A0A1U8KTC5"/>
<sequence>MKSQLYQFLLEPFSDGEVEEFQKCSDKLDGNGNEEDGLQSPTISLHALMGLQGHNTMRVAARVGTNWVIILVDSGSTHNFINIKLVNRVSLLVIRQKQLKVSVANGNCLFTKGLCKGVKWEVQDHKFETDFMVLSLKGCDMFNLAGESCVLQGIIPGSLAAVNTECNPRCFAVIGESLGPYTAILSSPEQVALSTKGDTSQGSQLQKLLLEFDDIFQVPKGLPRRRIHDHKIPLTDERALEFTVDTDASGGGIGVILQHTDHQSLRFLSDQVAITPFQLRWVQQSYTQDDRLQQIIQRTQQHPNPDQKYSWDGRFLFRKGKIVVGKDSQLRRELFLHFHACAIGGHSGVHVTRKRLSSQLYWKGLTTDVKRWIRECITCQKCKGESVASPGLLQPLPIPNRAWFVISIDFIEGLPVSNQKNSILAVVDHLTKYGHFFSLTHPYTAKDVASEYLSHVYKLHGMPDSIISDRDRIFVSNFWQELFRKSGTRLLLLTAYHPHTDG</sequence>
<evidence type="ECO:0000313" key="2">
    <source>
        <dbReference type="Proteomes" id="UP000818029"/>
    </source>
</evidence>
<dbReference type="InterPro" id="IPR001584">
    <property type="entry name" value="Integrase_cat-core"/>
</dbReference>
<proteinExistence type="predicted"/>
<dbReference type="KEGG" id="ghi:107919267"/>
<dbReference type="Gene3D" id="3.30.420.10">
    <property type="entry name" value="Ribonuclease H-like superfamily/Ribonuclease H"/>
    <property type="match status" value="1"/>
</dbReference>